<protein>
    <submittedName>
        <fullName evidence="2">Uncharacterized protein</fullName>
    </submittedName>
</protein>
<feature type="region of interest" description="Disordered" evidence="1">
    <location>
        <begin position="26"/>
        <end position="46"/>
    </location>
</feature>
<comment type="caution">
    <text evidence="2">The sequence shown here is derived from an EMBL/GenBank/DDBJ whole genome shotgun (WGS) entry which is preliminary data.</text>
</comment>
<evidence type="ECO:0000313" key="3">
    <source>
        <dbReference type="Proteomes" id="UP000735302"/>
    </source>
</evidence>
<organism evidence="2 3">
    <name type="scientific">Plakobranchus ocellatus</name>
    <dbReference type="NCBI Taxonomy" id="259542"/>
    <lineage>
        <taxon>Eukaryota</taxon>
        <taxon>Metazoa</taxon>
        <taxon>Spiralia</taxon>
        <taxon>Lophotrochozoa</taxon>
        <taxon>Mollusca</taxon>
        <taxon>Gastropoda</taxon>
        <taxon>Heterobranchia</taxon>
        <taxon>Euthyneura</taxon>
        <taxon>Panpulmonata</taxon>
        <taxon>Sacoglossa</taxon>
        <taxon>Placobranchoidea</taxon>
        <taxon>Plakobranchidae</taxon>
        <taxon>Plakobranchus</taxon>
    </lineage>
</organism>
<keyword evidence="3" id="KW-1185">Reference proteome</keyword>
<gene>
    <name evidence="2" type="ORF">PoB_005744900</name>
</gene>
<dbReference type="Proteomes" id="UP000735302">
    <property type="component" value="Unassembled WGS sequence"/>
</dbReference>
<dbReference type="AlphaFoldDB" id="A0AAV4CJC0"/>
<reference evidence="2 3" key="1">
    <citation type="journal article" date="2021" name="Elife">
        <title>Chloroplast acquisition without the gene transfer in kleptoplastic sea slugs, Plakobranchus ocellatus.</title>
        <authorList>
            <person name="Maeda T."/>
            <person name="Takahashi S."/>
            <person name="Yoshida T."/>
            <person name="Shimamura S."/>
            <person name="Takaki Y."/>
            <person name="Nagai Y."/>
            <person name="Toyoda A."/>
            <person name="Suzuki Y."/>
            <person name="Arimoto A."/>
            <person name="Ishii H."/>
            <person name="Satoh N."/>
            <person name="Nishiyama T."/>
            <person name="Hasebe M."/>
            <person name="Maruyama T."/>
            <person name="Minagawa J."/>
            <person name="Obokata J."/>
            <person name="Shigenobu S."/>
        </authorList>
    </citation>
    <scope>NUCLEOTIDE SEQUENCE [LARGE SCALE GENOMIC DNA]</scope>
</reference>
<name>A0AAV4CJC0_9GAST</name>
<accession>A0AAV4CJC0</accession>
<evidence type="ECO:0000313" key="2">
    <source>
        <dbReference type="EMBL" id="GFO30944.1"/>
    </source>
</evidence>
<evidence type="ECO:0000256" key="1">
    <source>
        <dbReference type="SAM" id="MobiDB-lite"/>
    </source>
</evidence>
<dbReference type="EMBL" id="BLXT01006292">
    <property type="protein sequence ID" value="GFO30944.1"/>
    <property type="molecule type" value="Genomic_DNA"/>
</dbReference>
<sequence>MQAARLDNTTFGSILKPVIIRSSHHRDWLLGPPSGKGTGGGARTRDRRVAADLRADSLTTEPPTPHILQRTTVKRNPIVQVEVSFLLQLKT</sequence>
<proteinExistence type="predicted"/>